<keyword evidence="1" id="KW-0677">Repeat</keyword>
<organism evidence="3 4">
    <name type="scientific">Acetivibrio straminisolvens JCM 21531</name>
    <dbReference type="NCBI Taxonomy" id="1294263"/>
    <lineage>
        <taxon>Bacteria</taxon>
        <taxon>Bacillati</taxon>
        <taxon>Bacillota</taxon>
        <taxon>Clostridia</taxon>
        <taxon>Eubacteriales</taxon>
        <taxon>Oscillospiraceae</taxon>
        <taxon>Acetivibrio</taxon>
    </lineage>
</organism>
<dbReference type="Pfam" id="PF00395">
    <property type="entry name" value="SLH"/>
    <property type="match status" value="1"/>
</dbReference>
<dbReference type="AlphaFoldDB" id="W4VAK6"/>
<dbReference type="Proteomes" id="UP000019109">
    <property type="component" value="Unassembled WGS sequence"/>
</dbReference>
<protein>
    <submittedName>
        <fullName evidence="3">S-layer domain protein</fullName>
    </submittedName>
</protein>
<feature type="domain" description="SLH" evidence="2">
    <location>
        <begin position="8"/>
        <end position="71"/>
    </location>
</feature>
<proteinExistence type="predicted"/>
<evidence type="ECO:0000313" key="4">
    <source>
        <dbReference type="Proteomes" id="UP000019109"/>
    </source>
</evidence>
<sequence length="86" mass="9831">MGAEPPLIDFKGFNDIEGHWAQFWIELNDKQGRIAGYGDGSLRPSQNVTRAEFVTMVNRFFIRRGGEDNARVSMMEPTMYPAHILQ</sequence>
<dbReference type="PROSITE" id="PS51272">
    <property type="entry name" value="SLH"/>
    <property type="match status" value="1"/>
</dbReference>
<dbReference type="InterPro" id="IPR001119">
    <property type="entry name" value="SLH_dom"/>
</dbReference>
<gene>
    <name evidence="3" type="ORF">JCM21531_3350</name>
</gene>
<evidence type="ECO:0000259" key="2">
    <source>
        <dbReference type="PROSITE" id="PS51272"/>
    </source>
</evidence>
<keyword evidence="4" id="KW-1185">Reference proteome</keyword>
<dbReference type="EMBL" id="BAVR01000046">
    <property type="protein sequence ID" value="GAE89789.1"/>
    <property type="molecule type" value="Genomic_DNA"/>
</dbReference>
<reference evidence="3" key="1">
    <citation type="journal article" date="2014" name="Genome Announc.">
        <title>Draft Genome Sequence of Clostridium straminisolvens Strain JCM 21531T, Isolated from a Cellulose-Degrading Bacterial Community.</title>
        <authorList>
            <person name="Yuki M."/>
            <person name="Oshima K."/>
            <person name="Suda W."/>
            <person name="Sakamoto M."/>
            <person name="Kitamura K."/>
            <person name="Iida T."/>
            <person name="Hattori M."/>
            <person name="Ohkuma M."/>
        </authorList>
    </citation>
    <scope>NUCLEOTIDE SEQUENCE [LARGE SCALE GENOMIC DNA]</scope>
    <source>
        <strain evidence="3">JCM 21531</strain>
    </source>
</reference>
<dbReference type="STRING" id="1294263.JCM21531_3350"/>
<evidence type="ECO:0000313" key="3">
    <source>
        <dbReference type="EMBL" id="GAE89789.1"/>
    </source>
</evidence>
<evidence type="ECO:0000256" key="1">
    <source>
        <dbReference type="ARBA" id="ARBA00022737"/>
    </source>
</evidence>
<comment type="caution">
    <text evidence="3">The sequence shown here is derived from an EMBL/GenBank/DDBJ whole genome shotgun (WGS) entry which is preliminary data.</text>
</comment>
<accession>W4VAK6</accession>
<name>W4VAK6_9FIRM</name>